<reference evidence="1" key="1">
    <citation type="submission" date="2020-05" db="EMBL/GenBank/DDBJ databases">
        <title>Large-scale comparative analyses of tick genomes elucidate their genetic diversity and vector capacities.</title>
        <authorList>
            <person name="Jia N."/>
            <person name="Wang J."/>
            <person name="Shi W."/>
            <person name="Du L."/>
            <person name="Sun Y."/>
            <person name="Zhan W."/>
            <person name="Jiang J."/>
            <person name="Wang Q."/>
            <person name="Zhang B."/>
            <person name="Ji P."/>
            <person name="Sakyi L.B."/>
            <person name="Cui X."/>
            <person name="Yuan T."/>
            <person name="Jiang B."/>
            <person name="Yang W."/>
            <person name="Lam T.T.-Y."/>
            <person name="Chang Q."/>
            <person name="Ding S."/>
            <person name="Wang X."/>
            <person name="Zhu J."/>
            <person name="Ruan X."/>
            <person name="Zhao L."/>
            <person name="Wei J."/>
            <person name="Que T."/>
            <person name="Du C."/>
            <person name="Cheng J."/>
            <person name="Dai P."/>
            <person name="Han X."/>
            <person name="Huang E."/>
            <person name="Gao Y."/>
            <person name="Liu J."/>
            <person name="Shao H."/>
            <person name="Ye R."/>
            <person name="Li L."/>
            <person name="Wei W."/>
            <person name="Wang X."/>
            <person name="Wang C."/>
            <person name="Yang T."/>
            <person name="Huo Q."/>
            <person name="Li W."/>
            <person name="Guo W."/>
            <person name="Chen H."/>
            <person name="Zhou L."/>
            <person name="Ni X."/>
            <person name="Tian J."/>
            <person name="Zhou Y."/>
            <person name="Sheng Y."/>
            <person name="Liu T."/>
            <person name="Pan Y."/>
            <person name="Xia L."/>
            <person name="Li J."/>
            <person name="Zhao F."/>
            <person name="Cao W."/>
        </authorList>
    </citation>
    <scope>NUCLEOTIDE SEQUENCE</scope>
    <source>
        <strain evidence="1">Dsil-2018</strain>
    </source>
</reference>
<dbReference type="EMBL" id="CM023479">
    <property type="protein sequence ID" value="KAH7973690.1"/>
    <property type="molecule type" value="Genomic_DNA"/>
</dbReference>
<comment type="caution">
    <text evidence="1">The sequence shown here is derived from an EMBL/GenBank/DDBJ whole genome shotgun (WGS) entry which is preliminary data.</text>
</comment>
<proteinExistence type="predicted"/>
<gene>
    <name evidence="1" type="ORF">HPB49_004012</name>
</gene>
<organism evidence="1 2">
    <name type="scientific">Dermacentor silvarum</name>
    <name type="common">Tick</name>
    <dbReference type="NCBI Taxonomy" id="543639"/>
    <lineage>
        <taxon>Eukaryota</taxon>
        <taxon>Metazoa</taxon>
        <taxon>Ecdysozoa</taxon>
        <taxon>Arthropoda</taxon>
        <taxon>Chelicerata</taxon>
        <taxon>Arachnida</taxon>
        <taxon>Acari</taxon>
        <taxon>Parasitiformes</taxon>
        <taxon>Ixodida</taxon>
        <taxon>Ixodoidea</taxon>
        <taxon>Ixodidae</taxon>
        <taxon>Rhipicephalinae</taxon>
        <taxon>Dermacentor</taxon>
    </lineage>
</organism>
<keyword evidence="2" id="KW-1185">Reference proteome</keyword>
<name>A0ACB8DMF2_DERSI</name>
<sequence>MPSLPKEDYRVIVRPRGGLNLSDYKLDRIYCCLRNAAGVGRETAEEDSICINSTQNIVVLSTPSEDRARKYGAINKLRFGEQEFEASAYRAAPDNTSKGLIRGISKEESPEDIVTSLVTPRNPGVLHAKRMGNTDNVIVLFEGFYVPSYVRYGAMLIRCSLYKKQIDICYECGRTGHRADVCPNPEDKICRGCGCKNPQHDHNCQAECQLCGRDHLTGDKNCDARYKIPYLVRRRRWERRRREEQYAEEYYNHNNKEARGSNNNNNSKHPSTDKEETSRENYERDPGRDRSGSFPRQSGEAGRGRSRSRSSTRSRTRSRSRPRSGSSTSRGGDGSKAQVSWASVVSGTATHSLKAKGSALEQEMKEMRKMLEHITRENATLKEEIKQLRAENTKLQQQKKNSNTPSASRTPTPSRAPTPVPAQANGEAPPHKRKAQETVEEKSDFTISEVMGTCKEMFDGIQQQITNIDKNEDEIAIVEVPHADPNEATVRDQGRRQGAPTVTGAAAPGRNHGTTSGEVRGGGASSRTVWRRHGDSVRGQGDGLENNKDQQLKSKTQAPQKQEAMEAEEAQTSETATQPPVEEQKQLTYGETIILAALKRMEDRLNTLETKTRILITDWDKMRAYTQDGEDADEEDPHDTSYKTWAKKQKKILDKFTQDIATTTKVPFVDSRLAHMWAARHSLTKPWKRQRRNRKRAHRIAELNHKISEYVAKLSKENWLQPCCVPSINLIHRGKAIEISC</sequence>
<evidence type="ECO:0000313" key="1">
    <source>
        <dbReference type="EMBL" id="KAH7973690.1"/>
    </source>
</evidence>
<accession>A0ACB8DMF2</accession>
<dbReference type="Proteomes" id="UP000821865">
    <property type="component" value="Chromosome 10"/>
</dbReference>
<evidence type="ECO:0000313" key="2">
    <source>
        <dbReference type="Proteomes" id="UP000821865"/>
    </source>
</evidence>
<protein>
    <submittedName>
        <fullName evidence="1">Uncharacterized protein</fullName>
    </submittedName>
</protein>